<keyword evidence="4" id="KW-1185">Reference proteome</keyword>
<feature type="compositionally biased region" description="Acidic residues" evidence="1">
    <location>
        <begin position="136"/>
        <end position="146"/>
    </location>
</feature>
<feature type="region of interest" description="Disordered" evidence="1">
    <location>
        <begin position="62"/>
        <end position="82"/>
    </location>
</feature>
<dbReference type="Gene3D" id="2.40.50.90">
    <property type="match status" value="1"/>
</dbReference>
<dbReference type="InterPro" id="IPR016071">
    <property type="entry name" value="Staphylococal_nuclease_OB-fold"/>
</dbReference>
<sequence>MTSQQGRWKPGDVANGHVLGPDHVWRPLNARNQPWRPGDIANGHVLGDDYVWRSVQPVRTPARPLVREEPGPQGRTPGRSLPWYKRPWGLIGIVVGSLFLLGGIGNALEGSGSPDAGQASDTADDGSRHSTQASGDDSDDAAEDDATATTDPPPAPKPEPKPKPKPKPPPTYLVVDVVDGDTIELGNGDTVRIVGIDTPERGQCGYEKASDNMARLVLGKRVRLAESDEDTDRYGRLLRYVDIGSVDAGLAQIKQGYAIARYDSRDGYGFHPREPIYIKADGGSKQITCPKPKPQPLVGGGGGNNCMTGYSPCLPIAGDLDCADINGPVRVTGDDPYRLDADGDGIGCDS</sequence>
<dbReference type="PROSITE" id="PS50830">
    <property type="entry name" value="TNASE_3"/>
    <property type="match status" value="1"/>
</dbReference>
<dbReference type="InterPro" id="IPR035437">
    <property type="entry name" value="SNase_OB-fold_sf"/>
</dbReference>
<dbReference type="Proteomes" id="UP000295198">
    <property type="component" value="Unassembled WGS sequence"/>
</dbReference>
<dbReference type="SMART" id="SM00318">
    <property type="entry name" value="SNc"/>
    <property type="match status" value="1"/>
</dbReference>
<feature type="region of interest" description="Disordered" evidence="1">
    <location>
        <begin position="111"/>
        <end position="172"/>
    </location>
</feature>
<dbReference type="SUPFAM" id="SSF50199">
    <property type="entry name" value="Staphylococcal nuclease"/>
    <property type="match status" value="1"/>
</dbReference>
<organism evidence="3 4">
    <name type="scientific">Nocardioides guangzhouensis</name>
    <dbReference type="NCBI Taxonomy" id="2497878"/>
    <lineage>
        <taxon>Bacteria</taxon>
        <taxon>Bacillati</taxon>
        <taxon>Actinomycetota</taxon>
        <taxon>Actinomycetes</taxon>
        <taxon>Propionibacteriales</taxon>
        <taxon>Nocardioidaceae</taxon>
        <taxon>Nocardioides</taxon>
    </lineage>
</organism>
<evidence type="ECO:0000259" key="2">
    <source>
        <dbReference type="PROSITE" id="PS50830"/>
    </source>
</evidence>
<dbReference type="Pfam" id="PF00565">
    <property type="entry name" value="SNase"/>
    <property type="match status" value="1"/>
</dbReference>
<dbReference type="AlphaFoldDB" id="A0A4Q4ZBE2"/>
<proteinExistence type="predicted"/>
<dbReference type="EMBL" id="SDKM01000022">
    <property type="protein sequence ID" value="RYP84611.1"/>
    <property type="molecule type" value="Genomic_DNA"/>
</dbReference>
<evidence type="ECO:0000313" key="4">
    <source>
        <dbReference type="Proteomes" id="UP000295198"/>
    </source>
</evidence>
<gene>
    <name evidence="3" type="ORF">EKO23_15215</name>
</gene>
<evidence type="ECO:0000313" key="3">
    <source>
        <dbReference type="EMBL" id="RYP84611.1"/>
    </source>
</evidence>
<evidence type="ECO:0000256" key="1">
    <source>
        <dbReference type="SAM" id="MobiDB-lite"/>
    </source>
</evidence>
<accession>A0A4Q4ZBE2</accession>
<name>A0A4Q4ZBE2_9ACTN</name>
<feature type="domain" description="TNase-like" evidence="2">
    <location>
        <begin position="168"/>
        <end position="258"/>
    </location>
</feature>
<reference evidence="3 4" key="1">
    <citation type="submission" date="2019-01" db="EMBL/GenBank/DDBJ databases">
        <title>Nocardioides guangzhouensis sp. nov., an actinobacterium isolated from soil.</title>
        <authorList>
            <person name="Fu Y."/>
            <person name="Cai Y."/>
            <person name="Lin Z."/>
            <person name="Chen P."/>
        </authorList>
    </citation>
    <scope>NUCLEOTIDE SEQUENCE [LARGE SCALE GENOMIC DNA]</scope>
    <source>
        <strain evidence="3 4">130</strain>
    </source>
</reference>
<protein>
    <recommendedName>
        <fullName evidence="2">TNase-like domain-containing protein</fullName>
    </recommendedName>
</protein>
<comment type="caution">
    <text evidence="3">The sequence shown here is derived from an EMBL/GenBank/DDBJ whole genome shotgun (WGS) entry which is preliminary data.</text>
</comment>
<dbReference type="OrthoDB" id="6048299at2"/>